<proteinExistence type="predicted"/>
<dbReference type="AlphaFoldDB" id="A0AAD5UGA6"/>
<reference evidence="1" key="1">
    <citation type="submission" date="2020-05" db="EMBL/GenBank/DDBJ databases">
        <title>Phylogenomic resolution of chytrid fungi.</title>
        <authorList>
            <person name="Stajich J.E."/>
            <person name="Amses K."/>
            <person name="Simmons R."/>
            <person name="Seto K."/>
            <person name="Myers J."/>
            <person name="Bonds A."/>
            <person name="Quandt C.A."/>
            <person name="Barry K."/>
            <person name="Liu P."/>
            <person name="Grigoriev I."/>
            <person name="Longcore J.E."/>
            <person name="James T.Y."/>
        </authorList>
    </citation>
    <scope>NUCLEOTIDE SEQUENCE</scope>
    <source>
        <strain evidence="1">PLAUS21</strain>
    </source>
</reference>
<sequence length="177" mass="20639">MSTKILLEPSIKICRKFSVAHRIIWVVSSFQKSVSQSEVQVLLGSKEHIENLNLYVHELSQSINFLSSLNSKPIRTRSDIATLETLKRNAQVELEYLISNFSDYEKVKLDLIQKYVDDDLDDYISLKRSNHREKAFLFDPEAATQLRQYYIKDFLYFNPDRVSVGWIDLLLDITFAA</sequence>
<dbReference type="Proteomes" id="UP001210925">
    <property type="component" value="Unassembled WGS sequence"/>
</dbReference>
<protein>
    <submittedName>
        <fullName evidence="1">Uncharacterized protein</fullName>
    </submittedName>
</protein>
<keyword evidence="2" id="KW-1185">Reference proteome</keyword>
<organism evidence="1 2">
    <name type="scientific">Boothiomyces macroporosus</name>
    <dbReference type="NCBI Taxonomy" id="261099"/>
    <lineage>
        <taxon>Eukaryota</taxon>
        <taxon>Fungi</taxon>
        <taxon>Fungi incertae sedis</taxon>
        <taxon>Chytridiomycota</taxon>
        <taxon>Chytridiomycota incertae sedis</taxon>
        <taxon>Chytridiomycetes</taxon>
        <taxon>Rhizophydiales</taxon>
        <taxon>Terramycetaceae</taxon>
        <taxon>Boothiomyces</taxon>
    </lineage>
</organism>
<dbReference type="EMBL" id="JADGKB010000043">
    <property type="protein sequence ID" value="KAJ3256983.1"/>
    <property type="molecule type" value="Genomic_DNA"/>
</dbReference>
<name>A0AAD5UGA6_9FUNG</name>
<evidence type="ECO:0000313" key="1">
    <source>
        <dbReference type="EMBL" id="KAJ3256983.1"/>
    </source>
</evidence>
<evidence type="ECO:0000313" key="2">
    <source>
        <dbReference type="Proteomes" id="UP001210925"/>
    </source>
</evidence>
<accession>A0AAD5UGA6</accession>
<comment type="caution">
    <text evidence="1">The sequence shown here is derived from an EMBL/GenBank/DDBJ whole genome shotgun (WGS) entry which is preliminary data.</text>
</comment>
<gene>
    <name evidence="1" type="ORF">HK103_004966</name>
</gene>